<dbReference type="InterPro" id="IPR050901">
    <property type="entry name" value="BP-dep_ABC_trans_perm"/>
</dbReference>
<sequence length="296" mass="32778">MTVSGNATAATQTTDAATAAMARRTRRSNAIARFSFLVPVIYIFLLMLPIYWLMNMSFKTNSEILGAFSLWPRDPTIANYMVIFTDPAWYNGYINSIIYVVMNMVIAVTVALPAAYAFSRYRFLGDKHLFFWLLTNRMAPPAVFALPFFQLYSAFGLIDTHIAVAIAHCLFNVPLAVWILEGFMSGVPKEIDETAYIDGYSFPKFFVKIFVPLIASGIGVAAFFCFMFSWVELLIARTLTVTVAKPIAATMTRTVSASGLDWGVLAAAGVLTIIPGALVIWFVRNYIAKGFALGRV</sequence>
<dbReference type="GO" id="GO:0005886">
    <property type="term" value="C:plasma membrane"/>
    <property type="evidence" value="ECO:0007669"/>
    <property type="project" value="UniProtKB-SubCell"/>
</dbReference>
<comment type="subcellular location">
    <subcellularLocation>
        <location evidence="1 7">Cell membrane</location>
        <topology evidence="1 7">Multi-pass membrane protein</topology>
    </subcellularLocation>
</comment>
<evidence type="ECO:0000256" key="3">
    <source>
        <dbReference type="ARBA" id="ARBA00022475"/>
    </source>
</evidence>
<feature type="domain" description="ABC transmembrane type-1" evidence="8">
    <location>
        <begin position="93"/>
        <end position="283"/>
    </location>
</feature>
<gene>
    <name evidence="9" type="ORF">DFR52_102341</name>
</gene>
<evidence type="ECO:0000256" key="4">
    <source>
        <dbReference type="ARBA" id="ARBA00022692"/>
    </source>
</evidence>
<feature type="transmembrane region" description="Helical" evidence="7">
    <location>
        <begin position="205"/>
        <end position="231"/>
    </location>
</feature>
<comment type="similarity">
    <text evidence="7">Belongs to the binding-protein-dependent transport system permease family.</text>
</comment>
<dbReference type="InterPro" id="IPR000515">
    <property type="entry name" value="MetI-like"/>
</dbReference>
<dbReference type="AlphaFoldDB" id="A0A317PNX3"/>
<dbReference type="PANTHER" id="PTHR32243:SF52">
    <property type="entry name" value="ABC TRANSPORTER PERMEASE PROTEIN"/>
    <property type="match status" value="1"/>
</dbReference>
<evidence type="ECO:0000256" key="1">
    <source>
        <dbReference type="ARBA" id="ARBA00004651"/>
    </source>
</evidence>
<organism evidence="9 10">
    <name type="scientific">Hoeflea marina</name>
    <dbReference type="NCBI Taxonomy" id="274592"/>
    <lineage>
        <taxon>Bacteria</taxon>
        <taxon>Pseudomonadati</taxon>
        <taxon>Pseudomonadota</taxon>
        <taxon>Alphaproteobacteria</taxon>
        <taxon>Hyphomicrobiales</taxon>
        <taxon>Rhizobiaceae</taxon>
        <taxon>Hoeflea</taxon>
    </lineage>
</organism>
<feature type="transmembrane region" description="Helical" evidence="7">
    <location>
        <begin position="130"/>
        <end position="149"/>
    </location>
</feature>
<evidence type="ECO:0000259" key="8">
    <source>
        <dbReference type="PROSITE" id="PS50928"/>
    </source>
</evidence>
<accession>A0A317PNX3</accession>
<protein>
    <submittedName>
        <fullName evidence="9">Carbohydrate ABC transporter membrane protein 2 (CUT1 family)</fullName>
    </submittedName>
</protein>
<keyword evidence="2 7" id="KW-0813">Transport</keyword>
<comment type="caution">
    <text evidence="9">The sequence shown here is derived from an EMBL/GenBank/DDBJ whole genome shotgun (WGS) entry which is preliminary data.</text>
</comment>
<dbReference type="SUPFAM" id="SSF161098">
    <property type="entry name" value="MetI-like"/>
    <property type="match status" value="1"/>
</dbReference>
<dbReference type="Gene3D" id="1.10.3720.10">
    <property type="entry name" value="MetI-like"/>
    <property type="match status" value="1"/>
</dbReference>
<keyword evidence="3" id="KW-1003">Cell membrane</keyword>
<evidence type="ECO:0000256" key="2">
    <source>
        <dbReference type="ARBA" id="ARBA00022448"/>
    </source>
</evidence>
<evidence type="ECO:0000313" key="9">
    <source>
        <dbReference type="EMBL" id="PWW01678.1"/>
    </source>
</evidence>
<evidence type="ECO:0000256" key="6">
    <source>
        <dbReference type="ARBA" id="ARBA00023136"/>
    </source>
</evidence>
<evidence type="ECO:0000313" key="10">
    <source>
        <dbReference type="Proteomes" id="UP000246352"/>
    </source>
</evidence>
<keyword evidence="6 7" id="KW-0472">Membrane</keyword>
<feature type="transmembrane region" description="Helical" evidence="7">
    <location>
        <begin position="262"/>
        <end position="283"/>
    </location>
</feature>
<dbReference type="PANTHER" id="PTHR32243">
    <property type="entry name" value="MALTOSE TRANSPORT SYSTEM PERMEASE-RELATED"/>
    <property type="match status" value="1"/>
</dbReference>
<dbReference type="GO" id="GO:0055085">
    <property type="term" value="P:transmembrane transport"/>
    <property type="evidence" value="ECO:0007669"/>
    <property type="project" value="InterPro"/>
</dbReference>
<keyword evidence="4 7" id="KW-0812">Transmembrane</keyword>
<evidence type="ECO:0000256" key="7">
    <source>
        <dbReference type="RuleBase" id="RU363032"/>
    </source>
</evidence>
<dbReference type="Proteomes" id="UP000246352">
    <property type="component" value="Unassembled WGS sequence"/>
</dbReference>
<dbReference type="InterPro" id="IPR035906">
    <property type="entry name" value="MetI-like_sf"/>
</dbReference>
<keyword evidence="10" id="KW-1185">Reference proteome</keyword>
<keyword evidence="5 7" id="KW-1133">Transmembrane helix</keyword>
<reference evidence="9 10" key="1">
    <citation type="submission" date="2018-05" db="EMBL/GenBank/DDBJ databases">
        <title>Genomic Encyclopedia of Type Strains, Phase IV (KMG-IV): sequencing the most valuable type-strain genomes for metagenomic binning, comparative biology and taxonomic classification.</title>
        <authorList>
            <person name="Goeker M."/>
        </authorList>
    </citation>
    <scope>NUCLEOTIDE SEQUENCE [LARGE SCALE GENOMIC DNA]</scope>
    <source>
        <strain evidence="9 10">DSM 16791</strain>
    </source>
</reference>
<feature type="transmembrane region" description="Helical" evidence="7">
    <location>
        <begin position="97"/>
        <end position="118"/>
    </location>
</feature>
<proteinExistence type="inferred from homology"/>
<evidence type="ECO:0000256" key="5">
    <source>
        <dbReference type="ARBA" id="ARBA00022989"/>
    </source>
</evidence>
<name>A0A317PNX3_9HYPH</name>
<dbReference type="Pfam" id="PF00528">
    <property type="entry name" value="BPD_transp_1"/>
    <property type="match status" value="1"/>
</dbReference>
<feature type="transmembrane region" description="Helical" evidence="7">
    <location>
        <begin position="161"/>
        <end position="184"/>
    </location>
</feature>
<dbReference type="EMBL" id="QGTR01000002">
    <property type="protein sequence ID" value="PWW01678.1"/>
    <property type="molecule type" value="Genomic_DNA"/>
</dbReference>
<feature type="transmembrane region" description="Helical" evidence="7">
    <location>
        <begin position="31"/>
        <end position="52"/>
    </location>
</feature>
<dbReference type="PROSITE" id="PS50928">
    <property type="entry name" value="ABC_TM1"/>
    <property type="match status" value="1"/>
</dbReference>
<dbReference type="CDD" id="cd06261">
    <property type="entry name" value="TM_PBP2"/>
    <property type="match status" value="1"/>
</dbReference>